<feature type="transmembrane region" description="Helical" evidence="1">
    <location>
        <begin position="239"/>
        <end position="262"/>
    </location>
</feature>
<dbReference type="KEGG" id="pacs:FAZ98_00125"/>
<feature type="transmembrane region" description="Helical" evidence="1">
    <location>
        <begin position="295"/>
        <end position="311"/>
    </location>
</feature>
<feature type="transmembrane region" description="Helical" evidence="1">
    <location>
        <begin position="150"/>
        <end position="178"/>
    </location>
</feature>
<dbReference type="RefSeq" id="WP_158947611.1">
    <property type="nucleotide sequence ID" value="NZ_CP046913.1"/>
</dbReference>
<feature type="transmembrane region" description="Helical" evidence="1">
    <location>
        <begin position="185"/>
        <end position="203"/>
    </location>
</feature>
<keyword evidence="3" id="KW-1185">Reference proteome</keyword>
<evidence type="ECO:0000313" key="3">
    <source>
        <dbReference type="Proteomes" id="UP000433577"/>
    </source>
</evidence>
<feature type="transmembrane region" description="Helical" evidence="1">
    <location>
        <begin position="269"/>
        <end position="289"/>
    </location>
</feature>
<dbReference type="AlphaFoldDB" id="A0A7Z2GEN9"/>
<evidence type="ECO:0000313" key="2">
    <source>
        <dbReference type="EMBL" id="QGZ60268.1"/>
    </source>
</evidence>
<name>A0A7Z2GEN9_9BURK</name>
<gene>
    <name evidence="2" type="ORF">FAZ98_00125</name>
</gene>
<dbReference type="OrthoDB" id="9060325at2"/>
<keyword evidence="1" id="KW-1133">Transmembrane helix</keyword>
<organism evidence="2 3">
    <name type="scientific">Paraburkholderia acidisoli</name>
    <dbReference type="NCBI Taxonomy" id="2571748"/>
    <lineage>
        <taxon>Bacteria</taxon>
        <taxon>Pseudomonadati</taxon>
        <taxon>Pseudomonadota</taxon>
        <taxon>Betaproteobacteria</taxon>
        <taxon>Burkholderiales</taxon>
        <taxon>Burkholderiaceae</taxon>
        <taxon>Paraburkholderia</taxon>
    </lineage>
</organism>
<dbReference type="Proteomes" id="UP000433577">
    <property type="component" value="Chromosome 1"/>
</dbReference>
<proteinExistence type="predicted"/>
<feature type="transmembrane region" description="Helical" evidence="1">
    <location>
        <begin position="69"/>
        <end position="92"/>
    </location>
</feature>
<feature type="transmembrane region" description="Helical" evidence="1">
    <location>
        <begin position="346"/>
        <end position="364"/>
    </location>
</feature>
<keyword evidence="1" id="KW-0812">Transmembrane</keyword>
<sequence>MKLFGKRTDIAFLVFLAMFSVLQQGRGKLRAPFWDYHVYVDALARLHAGANPYAAQALPFVYPPLFLNLFGHAPFASVYALFAAAALGCALWGIGRSPVWLVAALGFLTGGAGVGGIVTGNFAIFAHVLLVALFYAASRDEGLGTDASRALAWLIALLIVVFASIKIYFFAYAFVFLFLPKATRYLLLAAAGVALAGVAQVVFEPQQWAAFEAMLRLQMLVRNDAGLVLPGLLQRHLHALPPFVDVLVHVTIVTALFVYAINPLRAPRAIAFGDVSGKLFYLLAFAIVLNPRLKEYDLGPFFACCFASLFLNRHGDTPRERAFFFAVPAAFIAAWIVVVLTRWFFVLDGAWVLGVYLVFALASLRQRAQRAPAMLAAEPRGTRDADLTVTP</sequence>
<feature type="transmembrane region" description="Helical" evidence="1">
    <location>
        <begin position="323"/>
        <end position="340"/>
    </location>
</feature>
<feature type="transmembrane region" description="Helical" evidence="1">
    <location>
        <begin position="99"/>
        <end position="130"/>
    </location>
</feature>
<reference evidence="2 3" key="1">
    <citation type="submission" date="2019-12" db="EMBL/GenBank/DDBJ databases">
        <title>Paraburkholderia acidiphila 7Q-K02 sp. nov and Paraburkholderia acidisoli DHF22 sp. nov., two strains isolated from forest soil.</title>
        <authorList>
            <person name="Gao Z."/>
            <person name="Qiu L."/>
        </authorList>
    </citation>
    <scope>NUCLEOTIDE SEQUENCE [LARGE SCALE GENOMIC DNA]</scope>
    <source>
        <strain evidence="2 3">DHF22</strain>
    </source>
</reference>
<protein>
    <submittedName>
        <fullName evidence="2">Uncharacterized protein</fullName>
    </submittedName>
</protein>
<evidence type="ECO:0000256" key="1">
    <source>
        <dbReference type="SAM" id="Phobius"/>
    </source>
</evidence>
<dbReference type="EMBL" id="CP046913">
    <property type="protein sequence ID" value="QGZ60268.1"/>
    <property type="molecule type" value="Genomic_DNA"/>
</dbReference>
<keyword evidence="1" id="KW-0472">Membrane</keyword>
<accession>A0A7Z2GEN9</accession>